<dbReference type="AlphaFoldDB" id="A0A9D4JB22"/>
<reference evidence="1" key="1">
    <citation type="journal article" date="2019" name="bioRxiv">
        <title>The Genome of the Zebra Mussel, Dreissena polymorpha: A Resource for Invasive Species Research.</title>
        <authorList>
            <person name="McCartney M.A."/>
            <person name="Auch B."/>
            <person name="Kono T."/>
            <person name="Mallez S."/>
            <person name="Zhang Y."/>
            <person name="Obille A."/>
            <person name="Becker A."/>
            <person name="Abrahante J.E."/>
            <person name="Garbe J."/>
            <person name="Badalamenti J.P."/>
            <person name="Herman A."/>
            <person name="Mangelson H."/>
            <person name="Liachko I."/>
            <person name="Sullivan S."/>
            <person name="Sone E.D."/>
            <person name="Koren S."/>
            <person name="Silverstein K.A.T."/>
            <person name="Beckman K.B."/>
            <person name="Gohl D.M."/>
        </authorList>
    </citation>
    <scope>NUCLEOTIDE SEQUENCE</scope>
    <source>
        <strain evidence="1">Duluth1</strain>
        <tissue evidence="1">Whole animal</tissue>
    </source>
</reference>
<sequence length="81" mass="9744">MLSMKIKKKYKKYKNMAKKTDLWNLNAAELHLEYGHMLKNWYKNVRNVRNEENIGNKRLNFLTQNFVFLKSQIVRGNGRLA</sequence>
<reference evidence="1" key="2">
    <citation type="submission" date="2020-11" db="EMBL/GenBank/DDBJ databases">
        <authorList>
            <person name="McCartney M.A."/>
            <person name="Auch B."/>
            <person name="Kono T."/>
            <person name="Mallez S."/>
            <person name="Becker A."/>
            <person name="Gohl D.M."/>
            <person name="Silverstein K.A.T."/>
            <person name="Koren S."/>
            <person name="Bechman K.B."/>
            <person name="Herman A."/>
            <person name="Abrahante J.E."/>
            <person name="Garbe J."/>
        </authorList>
    </citation>
    <scope>NUCLEOTIDE SEQUENCE</scope>
    <source>
        <strain evidence="1">Duluth1</strain>
        <tissue evidence="1">Whole animal</tissue>
    </source>
</reference>
<dbReference type="Proteomes" id="UP000828390">
    <property type="component" value="Unassembled WGS sequence"/>
</dbReference>
<keyword evidence="2" id="KW-1185">Reference proteome</keyword>
<accession>A0A9D4JB22</accession>
<evidence type="ECO:0000313" key="2">
    <source>
        <dbReference type="Proteomes" id="UP000828390"/>
    </source>
</evidence>
<evidence type="ECO:0000313" key="1">
    <source>
        <dbReference type="EMBL" id="KAH3802999.1"/>
    </source>
</evidence>
<organism evidence="1 2">
    <name type="scientific">Dreissena polymorpha</name>
    <name type="common">Zebra mussel</name>
    <name type="synonym">Mytilus polymorpha</name>
    <dbReference type="NCBI Taxonomy" id="45954"/>
    <lineage>
        <taxon>Eukaryota</taxon>
        <taxon>Metazoa</taxon>
        <taxon>Spiralia</taxon>
        <taxon>Lophotrochozoa</taxon>
        <taxon>Mollusca</taxon>
        <taxon>Bivalvia</taxon>
        <taxon>Autobranchia</taxon>
        <taxon>Heteroconchia</taxon>
        <taxon>Euheterodonta</taxon>
        <taxon>Imparidentia</taxon>
        <taxon>Neoheterodontei</taxon>
        <taxon>Myida</taxon>
        <taxon>Dreissenoidea</taxon>
        <taxon>Dreissenidae</taxon>
        <taxon>Dreissena</taxon>
    </lineage>
</organism>
<proteinExistence type="predicted"/>
<name>A0A9D4JB22_DREPO</name>
<dbReference type="EMBL" id="JAIWYP010000007">
    <property type="protein sequence ID" value="KAH3802999.1"/>
    <property type="molecule type" value="Genomic_DNA"/>
</dbReference>
<comment type="caution">
    <text evidence="1">The sequence shown here is derived from an EMBL/GenBank/DDBJ whole genome shotgun (WGS) entry which is preliminary data.</text>
</comment>
<protein>
    <submittedName>
        <fullName evidence="1">Uncharacterized protein</fullName>
    </submittedName>
</protein>
<gene>
    <name evidence="1" type="ORF">DPMN_156697</name>
</gene>